<gene>
    <name evidence="1" type="ORF">HYQ45_000311</name>
</gene>
<proteinExistence type="predicted"/>
<reference evidence="1" key="1">
    <citation type="journal article" date="2021" name="Mol. Plant Pathol.">
        <title>A 20-kb lineage-specific genomic region tames virulence in pathogenic amphidiploid Verticillium longisporum.</title>
        <authorList>
            <person name="Harting R."/>
            <person name="Starke J."/>
            <person name="Kusch H."/>
            <person name="Poggeler S."/>
            <person name="Maurus I."/>
            <person name="Schluter R."/>
            <person name="Landesfeind M."/>
            <person name="Bulla I."/>
            <person name="Nowrousian M."/>
            <person name="de Jonge R."/>
            <person name="Stahlhut G."/>
            <person name="Hoff K.J."/>
            <person name="Asshauer K.P."/>
            <person name="Thurmer A."/>
            <person name="Stanke M."/>
            <person name="Daniel R."/>
            <person name="Morgenstern B."/>
            <person name="Thomma B.P.H.J."/>
            <person name="Kronstad J.W."/>
            <person name="Braus-Stromeyer S.A."/>
            <person name="Braus G.H."/>
        </authorList>
    </citation>
    <scope>NUCLEOTIDE SEQUENCE</scope>
    <source>
        <strain evidence="1">Vl32</strain>
    </source>
</reference>
<evidence type="ECO:0000313" key="2">
    <source>
        <dbReference type="Proteomes" id="UP000689129"/>
    </source>
</evidence>
<organism evidence="1 2">
    <name type="scientific">Verticillium longisporum</name>
    <name type="common">Verticillium dahliae var. longisporum</name>
    <dbReference type="NCBI Taxonomy" id="100787"/>
    <lineage>
        <taxon>Eukaryota</taxon>
        <taxon>Fungi</taxon>
        <taxon>Dikarya</taxon>
        <taxon>Ascomycota</taxon>
        <taxon>Pezizomycotina</taxon>
        <taxon>Sordariomycetes</taxon>
        <taxon>Hypocreomycetidae</taxon>
        <taxon>Glomerellales</taxon>
        <taxon>Plectosphaerellaceae</taxon>
        <taxon>Verticillium</taxon>
    </lineage>
</organism>
<dbReference type="EMBL" id="JAEMWZ010000005">
    <property type="protein sequence ID" value="KAG7143519.1"/>
    <property type="molecule type" value="Genomic_DNA"/>
</dbReference>
<dbReference type="AlphaFoldDB" id="A0A8I3A3N6"/>
<protein>
    <submittedName>
        <fullName evidence="1">Uncharacterized protein</fullName>
    </submittedName>
</protein>
<name>A0A8I3A3N6_VERLO</name>
<dbReference type="Proteomes" id="UP000689129">
    <property type="component" value="Unassembled WGS sequence"/>
</dbReference>
<sequence>MLLQANLLSTATAKRRLLQFHLGLSLWLFANLTTATNRLVVHPELYVQAQRQTLQPGNRLRLLRLLQTPSFPSPTWRRLSTKVNAHLP</sequence>
<evidence type="ECO:0000313" key="1">
    <source>
        <dbReference type="EMBL" id="KAG7143519.1"/>
    </source>
</evidence>
<accession>A0A8I3A3N6</accession>
<comment type="caution">
    <text evidence="1">The sequence shown here is derived from an EMBL/GenBank/DDBJ whole genome shotgun (WGS) entry which is preliminary data.</text>
</comment>